<dbReference type="InterPro" id="IPR003660">
    <property type="entry name" value="HAMP_dom"/>
</dbReference>
<protein>
    <submittedName>
        <fullName evidence="5">Adenylate/guanylate cyclase domain-containing protein</fullName>
    </submittedName>
</protein>
<dbReference type="Proteomes" id="UP000886800">
    <property type="component" value="Unassembled WGS sequence"/>
</dbReference>
<sequence>MRTLRKIAAFGLCLLLFAALLWGIFPRQLGEAAANLFAGGGLGTYFLPTEGEDGALYLLHTQRGRGNTLVGLRQDGQRFTLPLQEGLPEDYEVQSLYIAGNGDLVLSLYTRQGAWLEEYGLYASNGEGGFQLLASAPLAGATTPERRQSAGLLQAKSEDGRILLTVLQNGQCGRYAFSPQQGMGLEALEELDEEQVAQLAEQSRQRQQQMQRLAELSGLPVDRATSLSPGREGGALLLLDGADLYRISANGAAEPLSQALYGSRWQSGLLLLAAALVAVALAYVCYYLVWGAKRVALPLALKHFLLLALVGCLGANLALGAWAAPNLRERVRSQVQGELLEQVQLAAGSAGSLQQAAQQVAGLGRAYGDVVVSRYTFAGEDWTLAEASSGADAFWLTPDRDPELQSRLEGAAAGQTSAFGVDGRGEPHYFAYAVTPEGELLEARVNARVFEGQLDSQIARMGGFALLAVGFVALLAALVLAGVSRGVKRAIQGIGLIAQGASQVRVVQQSRDELEALAAAVNDLSTQEEAWQRAGSSRGEAYLRFVPQRLVSLLGVSDIKQVDKNTTASHEMAVLAVRFAIPQSSYQRGAQALFDDINQVFSYVARPVSAAGGAIYSFTYDGFDAVFEGGIPPAVGAAVAVRQALLEMNAQRETQGLGPVKLRVALDYGPVLLGIVGDEDRVVPTIVSDSLNTARRLVALAPSLDANILCTALVANAASEYALRYIGKCREDSRELRVYEIYDGDNFETRQAKESSRAVFSAGIYAFYSGDFSQAKRQFMEIARRPGEDGVALHYLYLADRYEKQPPDGEVALG</sequence>
<feature type="transmembrane region" description="Helical" evidence="2">
    <location>
        <begin position="269"/>
        <end position="292"/>
    </location>
</feature>
<evidence type="ECO:0000259" key="4">
    <source>
        <dbReference type="PROSITE" id="PS50885"/>
    </source>
</evidence>
<dbReference type="InterPro" id="IPR001054">
    <property type="entry name" value="A/G_cyclase"/>
</dbReference>
<comment type="caution">
    <text evidence="5">The sequence shown here is derived from an EMBL/GenBank/DDBJ whole genome shotgun (WGS) entry which is preliminary data.</text>
</comment>
<evidence type="ECO:0000313" key="5">
    <source>
        <dbReference type="EMBL" id="HIX66437.1"/>
    </source>
</evidence>
<dbReference type="PROSITE" id="PS50885">
    <property type="entry name" value="HAMP"/>
    <property type="match status" value="1"/>
</dbReference>
<gene>
    <name evidence="5" type="ORF">H9736_09335</name>
</gene>
<accession>A0A9D1WSL8</accession>
<organism evidence="5 6">
    <name type="scientific">Candidatus Anaerotruncus excrementipullorum</name>
    <dbReference type="NCBI Taxonomy" id="2838465"/>
    <lineage>
        <taxon>Bacteria</taxon>
        <taxon>Bacillati</taxon>
        <taxon>Bacillota</taxon>
        <taxon>Clostridia</taxon>
        <taxon>Eubacteriales</taxon>
        <taxon>Oscillospiraceae</taxon>
        <taxon>Anaerotruncus</taxon>
    </lineage>
</organism>
<dbReference type="PROSITE" id="PS50125">
    <property type="entry name" value="GUANYLATE_CYCLASE_2"/>
    <property type="match status" value="1"/>
</dbReference>
<dbReference type="AlphaFoldDB" id="A0A9D1WSL8"/>
<evidence type="ECO:0000259" key="3">
    <source>
        <dbReference type="PROSITE" id="PS50125"/>
    </source>
</evidence>
<proteinExistence type="predicted"/>
<dbReference type="Gene3D" id="3.30.70.1230">
    <property type="entry name" value="Nucleotide cyclase"/>
    <property type="match status" value="1"/>
</dbReference>
<name>A0A9D1WSL8_9FIRM</name>
<dbReference type="GO" id="GO:0016020">
    <property type="term" value="C:membrane"/>
    <property type="evidence" value="ECO:0007669"/>
    <property type="project" value="InterPro"/>
</dbReference>
<dbReference type="EMBL" id="DXES01000194">
    <property type="protein sequence ID" value="HIX66437.1"/>
    <property type="molecule type" value="Genomic_DNA"/>
</dbReference>
<feature type="coiled-coil region" evidence="1">
    <location>
        <begin position="185"/>
        <end position="219"/>
    </location>
</feature>
<reference evidence="5" key="1">
    <citation type="journal article" date="2021" name="PeerJ">
        <title>Extensive microbial diversity within the chicken gut microbiome revealed by metagenomics and culture.</title>
        <authorList>
            <person name="Gilroy R."/>
            <person name="Ravi A."/>
            <person name="Getino M."/>
            <person name="Pursley I."/>
            <person name="Horton D.L."/>
            <person name="Alikhan N.F."/>
            <person name="Baker D."/>
            <person name="Gharbi K."/>
            <person name="Hall N."/>
            <person name="Watson M."/>
            <person name="Adriaenssens E.M."/>
            <person name="Foster-Nyarko E."/>
            <person name="Jarju S."/>
            <person name="Secka A."/>
            <person name="Antonio M."/>
            <person name="Oren A."/>
            <person name="Chaudhuri R.R."/>
            <person name="La Ragione R."/>
            <person name="Hildebrand F."/>
            <person name="Pallen M.J."/>
        </authorList>
    </citation>
    <scope>NUCLEOTIDE SEQUENCE</scope>
    <source>
        <strain evidence="5">CHK188-5543</strain>
    </source>
</reference>
<evidence type="ECO:0000256" key="1">
    <source>
        <dbReference type="SAM" id="Coils"/>
    </source>
</evidence>
<dbReference type="Gene3D" id="6.10.340.10">
    <property type="match status" value="1"/>
</dbReference>
<feature type="transmembrane region" description="Helical" evidence="2">
    <location>
        <begin position="304"/>
        <end position="324"/>
    </location>
</feature>
<dbReference type="CDD" id="cd07302">
    <property type="entry name" value="CHD"/>
    <property type="match status" value="1"/>
</dbReference>
<keyword evidence="2" id="KW-1133">Transmembrane helix</keyword>
<dbReference type="GO" id="GO:0004016">
    <property type="term" value="F:adenylate cyclase activity"/>
    <property type="evidence" value="ECO:0007669"/>
    <property type="project" value="UniProtKB-ARBA"/>
</dbReference>
<reference evidence="5" key="2">
    <citation type="submission" date="2021-04" db="EMBL/GenBank/DDBJ databases">
        <authorList>
            <person name="Gilroy R."/>
        </authorList>
    </citation>
    <scope>NUCLEOTIDE SEQUENCE</scope>
    <source>
        <strain evidence="5">CHK188-5543</strain>
    </source>
</reference>
<keyword evidence="2" id="KW-0812">Transmembrane</keyword>
<feature type="domain" description="HAMP" evidence="4">
    <location>
        <begin position="481"/>
        <end position="533"/>
    </location>
</feature>
<feature type="domain" description="Guanylate cyclase" evidence="3">
    <location>
        <begin position="553"/>
        <end position="698"/>
    </location>
</feature>
<evidence type="ECO:0000256" key="2">
    <source>
        <dbReference type="SAM" id="Phobius"/>
    </source>
</evidence>
<dbReference type="InterPro" id="IPR029787">
    <property type="entry name" value="Nucleotide_cyclase"/>
</dbReference>
<keyword evidence="2" id="KW-0472">Membrane</keyword>
<feature type="transmembrane region" description="Helical" evidence="2">
    <location>
        <begin position="461"/>
        <end position="483"/>
    </location>
</feature>
<dbReference type="SUPFAM" id="SSF55073">
    <property type="entry name" value="Nucleotide cyclase"/>
    <property type="match status" value="1"/>
</dbReference>
<dbReference type="GO" id="GO:0035556">
    <property type="term" value="P:intracellular signal transduction"/>
    <property type="evidence" value="ECO:0007669"/>
    <property type="project" value="InterPro"/>
</dbReference>
<evidence type="ECO:0000313" key="6">
    <source>
        <dbReference type="Proteomes" id="UP000886800"/>
    </source>
</evidence>
<keyword evidence="1" id="KW-0175">Coiled coil</keyword>
<dbReference type="GO" id="GO:0009190">
    <property type="term" value="P:cyclic nucleotide biosynthetic process"/>
    <property type="evidence" value="ECO:0007669"/>
    <property type="project" value="InterPro"/>
</dbReference>